<dbReference type="EMBL" id="JASCZI010120848">
    <property type="protein sequence ID" value="MED6155798.1"/>
    <property type="molecule type" value="Genomic_DNA"/>
</dbReference>
<dbReference type="Gene3D" id="3.40.710.10">
    <property type="entry name" value="DD-peptidase/beta-lactamase superfamily"/>
    <property type="match status" value="2"/>
</dbReference>
<dbReference type="InterPro" id="IPR012338">
    <property type="entry name" value="Beta-lactam/transpept-like"/>
</dbReference>
<dbReference type="InterPro" id="IPR011009">
    <property type="entry name" value="Kinase-like_dom_sf"/>
</dbReference>
<feature type="domain" description="ABC1 atypical kinase-like" evidence="3">
    <location>
        <begin position="74"/>
        <end position="324"/>
    </location>
</feature>
<feature type="compositionally biased region" description="Low complexity" evidence="1">
    <location>
        <begin position="784"/>
        <end position="799"/>
    </location>
</feature>
<dbReference type="SUPFAM" id="SSF56112">
    <property type="entry name" value="Protein kinase-like (PK-like)"/>
    <property type="match status" value="1"/>
</dbReference>
<dbReference type="CDD" id="cd05121">
    <property type="entry name" value="ABC1_ADCK3-like"/>
    <property type="match status" value="1"/>
</dbReference>
<evidence type="ECO:0000313" key="4">
    <source>
        <dbReference type="EMBL" id="MED6155798.1"/>
    </source>
</evidence>
<keyword evidence="5" id="KW-1185">Reference proteome</keyword>
<dbReference type="PANTHER" id="PTHR43173">
    <property type="entry name" value="ABC1 FAMILY PROTEIN"/>
    <property type="match status" value="1"/>
</dbReference>
<dbReference type="Pfam" id="PF03109">
    <property type="entry name" value="ABC1"/>
    <property type="match status" value="1"/>
</dbReference>
<evidence type="ECO:0000259" key="3">
    <source>
        <dbReference type="Pfam" id="PF03109"/>
    </source>
</evidence>
<organism evidence="4 5">
    <name type="scientific">Stylosanthes scabra</name>
    <dbReference type="NCBI Taxonomy" id="79078"/>
    <lineage>
        <taxon>Eukaryota</taxon>
        <taxon>Viridiplantae</taxon>
        <taxon>Streptophyta</taxon>
        <taxon>Embryophyta</taxon>
        <taxon>Tracheophyta</taxon>
        <taxon>Spermatophyta</taxon>
        <taxon>Magnoliopsida</taxon>
        <taxon>eudicotyledons</taxon>
        <taxon>Gunneridae</taxon>
        <taxon>Pentapetalae</taxon>
        <taxon>rosids</taxon>
        <taxon>fabids</taxon>
        <taxon>Fabales</taxon>
        <taxon>Fabaceae</taxon>
        <taxon>Papilionoideae</taxon>
        <taxon>50 kb inversion clade</taxon>
        <taxon>dalbergioids sensu lato</taxon>
        <taxon>Dalbergieae</taxon>
        <taxon>Pterocarpus clade</taxon>
        <taxon>Stylosanthes</taxon>
    </lineage>
</organism>
<dbReference type="Proteomes" id="UP001341840">
    <property type="component" value="Unassembled WGS sequence"/>
</dbReference>
<comment type="caution">
    <text evidence="4">The sequence shown here is derived from an EMBL/GenBank/DDBJ whole genome shotgun (WGS) entry which is preliminary data.</text>
</comment>
<protein>
    <submittedName>
        <fullName evidence="4">Uncharacterized protein</fullName>
    </submittedName>
</protein>
<dbReference type="InterPro" id="IPR004147">
    <property type="entry name" value="ABC1_dom"/>
</dbReference>
<dbReference type="PANTHER" id="PTHR43173:SF3">
    <property type="entry name" value="ABC1 FAMILY PROTEIN"/>
    <property type="match status" value="1"/>
</dbReference>
<accession>A0ABU6U6I8</accession>
<reference evidence="4 5" key="1">
    <citation type="journal article" date="2023" name="Plants (Basel)">
        <title>Bridging the Gap: Combining Genomics and Transcriptomics Approaches to Understand Stylosanthes scabra, an Orphan Legume from the Brazilian Caatinga.</title>
        <authorList>
            <person name="Ferreira-Neto J.R.C."/>
            <person name="da Silva M.D."/>
            <person name="Binneck E."/>
            <person name="de Melo N.F."/>
            <person name="da Silva R.H."/>
            <person name="de Melo A.L.T.M."/>
            <person name="Pandolfi V."/>
            <person name="Bustamante F.O."/>
            <person name="Brasileiro-Vidal A.C."/>
            <person name="Benko-Iseppon A.M."/>
        </authorList>
    </citation>
    <scope>NUCLEOTIDE SEQUENCE [LARGE SCALE GENOMIC DNA]</scope>
    <source>
        <tissue evidence="4">Leaves</tissue>
    </source>
</reference>
<dbReference type="InterPro" id="IPR051130">
    <property type="entry name" value="Mito_struct-func_regulator"/>
</dbReference>
<dbReference type="SUPFAM" id="SSF56601">
    <property type="entry name" value="beta-lactamase/transpeptidase-like"/>
    <property type="match status" value="1"/>
</dbReference>
<dbReference type="Pfam" id="PF00144">
    <property type="entry name" value="Beta-lactamase"/>
    <property type="match status" value="1"/>
</dbReference>
<dbReference type="InterPro" id="IPR001466">
    <property type="entry name" value="Beta-lactam-related"/>
</dbReference>
<gene>
    <name evidence="4" type="ORF">PIB30_008700</name>
</gene>
<name>A0ABU6U6I8_9FABA</name>
<feature type="compositionally biased region" description="Polar residues" evidence="1">
    <location>
        <begin position="772"/>
        <end position="783"/>
    </location>
</feature>
<evidence type="ECO:0000259" key="2">
    <source>
        <dbReference type="Pfam" id="PF00144"/>
    </source>
</evidence>
<proteinExistence type="predicted"/>
<feature type="region of interest" description="Disordered" evidence="1">
    <location>
        <begin position="719"/>
        <end position="806"/>
    </location>
</feature>
<feature type="domain" description="Beta-lactamase-related" evidence="2">
    <location>
        <begin position="446"/>
        <end position="722"/>
    </location>
</feature>
<evidence type="ECO:0000313" key="5">
    <source>
        <dbReference type="Proteomes" id="UP001341840"/>
    </source>
</evidence>
<sequence length="927" mass="103208">MALVIYLDYKSVQQREKWTSKSKQSVLWEKVHERNAKRVLSLILEMEGLWVKLGQYMSTRADVLPAAYIRLLKQLQDSLPPRPLEEVYGTIQKELGKSMDELFANFVSEPLATASIAQVHRATLLNGQEVVVKVQHDGIKTVILEDLRNAKSIVDWIAWAEPQYNFNPMIDEWCKEAPKELDFNHEAENTRTVAKNLGCRNQYDGDRTANRVDVLIPDVIQSTEKVLVLEYMDGIRLNDLQALDYFGVDKQKIVEEITRAYAHQIYVDGFFNGDPHPGNFLVSKEAPHHPILLDFGLTKKLSNTIKQALAKMFLAAAEGDHVALLSAFAEMGLKLRLDIPEQAMEVTTIFFRSTTPANESYKTVKSLNDQRAKNMKVIQEKMNLDQNEMRRFNPVDAFPGDIVIFGRVLNLLRESVLSGYINRGPSVNDRWIFDSPVHSDVEAKLRKLIIELANNDKILGIQVCAYKDGEVIIDTAAGVLGKYDPRPVKPDTLFPVFSVTKGITAGMVHWLVDNGKLNLQENVANIWPAFGSNGKDVIKVHHVLNHTSGLHNAMADITRENPLLMFDWDECLNQICRSVPETEPGKQQFYHYLSFGWLCGGIIEHASGKKFQEILEDAIVRPLHIEGELYVGIPPGVESRLAALTVDTDDLSKVSAITSRPELPSTFQPQQIAQLATTLPPLFNSLNVRRAIIPAANGHLTARALARYYAALADGGRIPPPHSSASKPPLGSHPHIPKFASEKPPKKRTCMGRREVVLPTSNTPKYEKVPSNDDNVPENESQGISRDSISSSISSSRMDSTPRINTTRQVFKNPKIIDEFLGKGDYENLTLPGGAFGLGFKRFSSKDGSSIAFGHSGMGGSTGFCDVTNRFAIAVTLNKMSFGGVTGKVVQLVCSELNIPVPDDFLRFSVEQRGPNGQLNMGRPIIN</sequence>
<evidence type="ECO:0000256" key="1">
    <source>
        <dbReference type="SAM" id="MobiDB-lite"/>
    </source>
</evidence>